<dbReference type="AlphaFoldDB" id="A0A3P4B297"/>
<organism evidence="2 3">
    <name type="scientific">Pigmentiphaga humi</name>
    <dbReference type="NCBI Taxonomy" id="2478468"/>
    <lineage>
        <taxon>Bacteria</taxon>
        <taxon>Pseudomonadati</taxon>
        <taxon>Pseudomonadota</taxon>
        <taxon>Betaproteobacteria</taxon>
        <taxon>Burkholderiales</taxon>
        <taxon>Alcaligenaceae</taxon>
        <taxon>Pigmentiphaga</taxon>
    </lineage>
</organism>
<dbReference type="SUPFAM" id="SSF54593">
    <property type="entry name" value="Glyoxalase/Bleomycin resistance protein/Dihydroxybiphenyl dioxygenase"/>
    <property type="match status" value="2"/>
</dbReference>
<dbReference type="InterPro" id="IPR004360">
    <property type="entry name" value="Glyas_Fos-R_dOase_dom"/>
</dbReference>
<keyword evidence="3" id="KW-1185">Reference proteome</keyword>
<dbReference type="InterPro" id="IPR037523">
    <property type="entry name" value="VOC_core"/>
</dbReference>
<name>A0A3P4B297_9BURK</name>
<dbReference type="RefSeq" id="WP_124079921.1">
    <property type="nucleotide sequence ID" value="NZ_UWPJ01000018.1"/>
</dbReference>
<protein>
    <submittedName>
        <fullName evidence="2">Glyoxalase/Bleomycin resistance protein/Dioxygenase superfamily protein</fullName>
    </submittedName>
</protein>
<keyword evidence="2" id="KW-0223">Dioxygenase</keyword>
<dbReference type="Proteomes" id="UP000277294">
    <property type="component" value="Unassembled WGS sequence"/>
</dbReference>
<gene>
    <name evidence="2" type="ORF">PIGHUM_02486</name>
</gene>
<keyword evidence="2" id="KW-0560">Oxidoreductase</keyword>
<dbReference type="OrthoDB" id="6909416at2"/>
<dbReference type="InterPro" id="IPR029068">
    <property type="entry name" value="Glyas_Bleomycin-R_OHBP_Dase"/>
</dbReference>
<dbReference type="PROSITE" id="PS51819">
    <property type="entry name" value="VOC"/>
    <property type="match status" value="1"/>
</dbReference>
<evidence type="ECO:0000313" key="3">
    <source>
        <dbReference type="Proteomes" id="UP000277294"/>
    </source>
</evidence>
<accession>A0A3P4B297</accession>
<feature type="domain" description="VOC" evidence="1">
    <location>
        <begin position="152"/>
        <end position="270"/>
    </location>
</feature>
<evidence type="ECO:0000259" key="1">
    <source>
        <dbReference type="PROSITE" id="PS51819"/>
    </source>
</evidence>
<sequence>MTIERIESVTYGVEDVELCTRFMTDVGLEPVDAGRSGATFRTPVNQFVRILRADDASLPPRSSAGSNVREVAWGVGTQAALDALAAELGRDREVSVDAGGVVRTRDESGYGVALRLSDKVEAADPPRRTNQLGHVERRNEGVTPYGRARPLRIVHAAWDVLDAGHEQAQRFYLDRLRFRAIDTVRPMGTFMQCEGDIEHHNLLLCHRTNALGINHIAFEVHDIDEVVEGGNYMIAQGWKESRRLGRHNLGSNVFRMFQSPAGGRIEFASDMDRMDKDFVPRHWEKTPQHHLWMLKIPGDSEPH</sequence>
<proteinExistence type="predicted"/>
<evidence type="ECO:0000313" key="2">
    <source>
        <dbReference type="EMBL" id="VCU70414.1"/>
    </source>
</evidence>
<dbReference type="GO" id="GO:0051213">
    <property type="term" value="F:dioxygenase activity"/>
    <property type="evidence" value="ECO:0007669"/>
    <property type="project" value="UniProtKB-KW"/>
</dbReference>
<reference evidence="2 3" key="1">
    <citation type="submission" date="2018-10" db="EMBL/GenBank/DDBJ databases">
        <authorList>
            <person name="Criscuolo A."/>
        </authorList>
    </citation>
    <scope>NUCLEOTIDE SEQUENCE [LARGE SCALE GENOMIC DNA]</scope>
    <source>
        <strain evidence="2">DnA1</strain>
    </source>
</reference>
<dbReference type="Gene3D" id="3.10.180.10">
    <property type="entry name" value="2,3-Dihydroxybiphenyl 1,2-Dioxygenase, domain 1"/>
    <property type="match status" value="2"/>
</dbReference>
<dbReference type="EMBL" id="UWPJ01000018">
    <property type="protein sequence ID" value="VCU70414.1"/>
    <property type="molecule type" value="Genomic_DNA"/>
</dbReference>
<dbReference type="Pfam" id="PF00903">
    <property type="entry name" value="Glyoxalase"/>
    <property type="match status" value="1"/>
</dbReference>